<feature type="region of interest" description="Disordered" evidence="2">
    <location>
        <begin position="464"/>
        <end position="512"/>
    </location>
</feature>
<dbReference type="Pfam" id="PF01844">
    <property type="entry name" value="HNH"/>
    <property type="match status" value="1"/>
</dbReference>
<comment type="similarity">
    <text evidence="1">Belongs to the Rv1128c/1148c/1588c/1702c/1945/3466 family.</text>
</comment>
<dbReference type="InterPro" id="IPR003615">
    <property type="entry name" value="HNH_nuc"/>
</dbReference>
<dbReference type="Gene3D" id="1.10.30.50">
    <property type="match status" value="1"/>
</dbReference>
<evidence type="ECO:0000256" key="1">
    <source>
        <dbReference type="ARBA" id="ARBA00023450"/>
    </source>
</evidence>
<gene>
    <name evidence="4" type="ORF">ACFOLH_02785</name>
</gene>
<dbReference type="Pfam" id="PF02720">
    <property type="entry name" value="DUF222"/>
    <property type="match status" value="1"/>
</dbReference>
<comment type="caution">
    <text evidence="4">The sequence shown here is derived from an EMBL/GenBank/DDBJ whole genome shotgun (WGS) entry which is preliminary data.</text>
</comment>
<protein>
    <submittedName>
        <fullName evidence="4">DUF222 domain-containing protein</fullName>
    </submittedName>
</protein>
<feature type="region of interest" description="Disordered" evidence="2">
    <location>
        <begin position="527"/>
        <end position="574"/>
    </location>
</feature>
<feature type="region of interest" description="Disordered" evidence="2">
    <location>
        <begin position="245"/>
        <end position="275"/>
    </location>
</feature>
<name>A0ABV7WBV9_9MICO</name>
<feature type="compositionally biased region" description="Basic and acidic residues" evidence="2">
    <location>
        <begin position="266"/>
        <end position="275"/>
    </location>
</feature>
<evidence type="ECO:0000313" key="4">
    <source>
        <dbReference type="EMBL" id="MFC3687264.1"/>
    </source>
</evidence>
<accession>A0ABV7WBV9</accession>
<keyword evidence="5" id="KW-1185">Reference proteome</keyword>
<organism evidence="4 5">
    <name type="scientific">Aquipuribacter hungaricus</name>
    <dbReference type="NCBI Taxonomy" id="545624"/>
    <lineage>
        <taxon>Bacteria</taxon>
        <taxon>Bacillati</taxon>
        <taxon>Actinomycetota</taxon>
        <taxon>Actinomycetes</taxon>
        <taxon>Micrococcales</taxon>
        <taxon>Intrasporangiaceae</taxon>
        <taxon>Aquipuribacter</taxon>
    </lineage>
</organism>
<proteinExistence type="inferred from homology"/>
<feature type="compositionally biased region" description="Basic and acidic residues" evidence="2">
    <location>
        <begin position="479"/>
        <end position="504"/>
    </location>
</feature>
<reference evidence="5" key="1">
    <citation type="journal article" date="2019" name="Int. J. Syst. Evol. Microbiol.">
        <title>The Global Catalogue of Microorganisms (GCM) 10K type strain sequencing project: providing services to taxonomists for standard genome sequencing and annotation.</title>
        <authorList>
            <consortium name="The Broad Institute Genomics Platform"/>
            <consortium name="The Broad Institute Genome Sequencing Center for Infectious Disease"/>
            <person name="Wu L."/>
            <person name="Ma J."/>
        </authorList>
    </citation>
    <scope>NUCLEOTIDE SEQUENCE [LARGE SCALE GENOMIC DNA]</scope>
    <source>
        <strain evidence="5">NCAIM B.02333</strain>
    </source>
</reference>
<sequence length="594" mass="62311">MTTTAAAPPPVRPAPGTEPGPPGSVPTEVRAAAEAVARAAAAVGGAAWQVPSSELLDGIRQVAALRNRAEALYLDLVRELDARGLATSAPVATTPEGFLRTACLVGAGQARRDVAAARATGQHQPLAAVADDLARGRTTRAHLDVAVRCLDRVPAAMLARPGAAATVVGYLRTAAEDAGPPDMDRAARQLLATLDPDGSTRREGFDPDGHTRRFLDVHTDATGMVVGSFQLDAVSGATVRAALDTCSAPRTGPDGRSGGVAGADGEPDRRQPRQRRADALVALAETALGVAVPRRGERPRVVVHVTPGQLDGTAASLAQVEGDGPVSPRVTRRLTCDAVLQRVVTTPSLGPLDVGREHRLVTLAQRRALAARDGGCTVPGCGAPPDWCDAHHIVHWADGGPSDLDNYTLLCPGHHTAVHAGTWQVHTTDGQITVTPPRWVDPTRTPRPVRYHRVEQALADLDLLGTGAEGPAPPADTSPPDRQRDSRLHRLEHPPDPPHRDDVVGRTPDPPPVPLLDLRLMATDDVFGPRSDPPPVPLVDPRLMGTDDVFGCPDSAPSPPPVRPPGCDGPQPGDRQAVQELVRTLVREAAHALP</sequence>
<evidence type="ECO:0000313" key="5">
    <source>
        <dbReference type="Proteomes" id="UP001595685"/>
    </source>
</evidence>
<feature type="compositionally biased region" description="Pro residues" evidence="2">
    <location>
        <begin position="7"/>
        <end position="24"/>
    </location>
</feature>
<dbReference type="InterPro" id="IPR002711">
    <property type="entry name" value="HNH"/>
</dbReference>
<dbReference type="InterPro" id="IPR003870">
    <property type="entry name" value="DUF222"/>
</dbReference>
<dbReference type="EMBL" id="JBHRWW010000001">
    <property type="protein sequence ID" value="MFC3687264.1"/>
    <property type="molecule type" value="Genomic_DNA"/>
</dbReference>
<feature type="domain" description="HNH nuclease" evidence="3">
    <location>
        <begin position="364"/>
        <end position="416"/>
    </location>
</feature>
<dbReference type="CDD" id="cd00085">
    <property type="entry name" value="HNHc"/>
    <property type="match status" value="1"/>
</dbReference>
<evidence type="ECO:0000256" key="2">
    <source>
        <dbReference type="SAM" id="MobiDB-lite"/>
    </source>
</evidence>
<dbReference type="RefSeq" id="WP_376983510.1">
    <property type="nucleotide sequence ID" value="NZ_JBHRWW010000001.1"/>
</dbReference>
<dbReference type="SMART" id="SM00507">
    <property type="entry name" value="HNHc"/>
    <property type="match status" value="1"/>
</dbReference>
<evidence type="ECO:0000259" key="3">
    <source>
        <dbReference type="SMART" id="SM00507"/>
    </source>
</evidence>
<dbReference type="Proteomes" id="UP001595685">
    <property type="component" value="Unassembled WGS sequence"/>
</dbReference>
<feature type="region of interest" description="Disordered" evidence="2">
    <location>
        <begin position="1"/>
        <end position="26"/>
    </location>
</feature>